<dbReference type="PROSITE" id="PS01245">
    <property type="entry name" value="RIO1"/>
    <property type="match status" value="1"/>
</dbReference>
<dbReference type="InterPro" id="IPR018934">
    <property type="entry name" value="RIO_dom"/>
</dbReference>
<evidence type="ECO:0000256" key="20">
    <source>
        <dbReference type="PIRSR" id="PIRSR038147-1"/>
    </source>
</evidence>
<evidence type="ECO:0000256" key="23">
    <source>
        <dbReference type="SAM" id="MobiDB-lite"/>
    </source>
</evidence>
<comment type="catalytic activity">
    <reaction evidence="18">
        <text>ATP + H2O = ADP + phosphate + H(+)</text>
        <dbReference type="Rhea" id="RHEA:13065"/>
        <dbReference type="ChEBI" id="CHEBI:15377"/>
        <dbReference type="ChEBI" id="CHEBI:15378"/>
        <dbReference type="ChEBI" id="CHEBI:30616"/>
        <dbReference type="ChEBI" id="CHEBI:43474"/>
        <dbReference type="ChEBI" id="CHEBI:456216"/>
    </reaction>
</comment>
<feature type="binding site" evidence="22">
    <location>
        <position position="223"/>
    </location>
    <ligand>
        <name>Mg(2+)</name>
        <dbReference type="ChEBI" id="CHEBI:18420"/>
    </ligand>
</feature>
<evidence type="ECO:0000256" key="14">
    <source>
        <dbReference type="ARBA" id="ARBA00022840"/>
    </source>
</evidence>
<dbReference type="Pfam" id="PF01163">
    <property type="entry name" value="RIO1"/>
    <property type="match status" value="1"/>
</dbReference>
<dbReference type="GO" id="GO:0016787">
    <property type="term" value="F:hydrolase activity"/>
    <property type="evidence" value="ECO:0007669"/>
    <property type="project" value="UniProtKB-KW"/>
</dbReference>
<evidence type="ECO:0000256" key="18">
    <source>
        <dbReference type="ARBA" id="ARBA00049360"/>
    </source>
</evidence>
<evidence type="ECO:0000256" key="5">
    <source>
        <dbReference type="ARBA" id="ARBA00016038"/>
    </source>
</evidence>
<evidence type="ECO:0000256" key="2">
    <source>
        <dbReference type="ARBA" id="ARBA00004496"/>
    </source>
</evidence>
<dbReference type="GO" id="GO:0005524">
    <property type="term" value="F:ATP binding"/>
    <property type="evidence" value="ECO:0007669"/>
    <property type="project" value="UniProtKB-KW"/>
</dbReference>
<dbReference type="InterPro" id="IPR018935">
    <property type="entry name" value="RIO_kinase_CS"/>
</dbReference>
<dbReference type="InterPro" id="IPR051272">
    <property type="entry name" value="RIO-type_Ser/Thr_kinase"/>
</dbReference>
<feature type="compositionally biased region" description="Basic and acidic residues" evidence="23">
    <location>
        <begin position="21"/>
        <end position="37"/>
    </location>
</feature>
<feature type="binding site" evidence="22">
    <location>
        <position position="211"/>
    </location>
    <ligand>
        <name>Mg(2+)</name>
        <dbReference type="ChEBI" id="CHEBI:18420"/>
    </ligand>
</feature>
<dbReference type="PIRSF" id="PIRSF038147">
    <property type="entry name" value="Ser/Thr_PK_RIO1"/>
    <property type="match status" value="1"/>
</dbReference>
<dbReference type="InterPro" id="IPR011009">
    <property type="entry name" value="Kinase-like_dom_sf"/>
</dbReference>
<feature type="domain" description="RIO kinase" evidence="24">
    <location>
        <begin position="33"/>
        <end position="270"/>
    </location>
</feature>
<accession>A0AAD5QC62</accession>
<keyword evidence="13" id="KW-0378">Hydrolase</keyword>
<keyword evidence="6" id="KW-0963">Cytoplasm</keyword>
<feature type="compositionally biased region" description="Basic and acidic residues" evidence="23">
    <location>
        <begin position="434"/>
        <end position="471"/>
    </location>
</feature>
<feature type="compositionally biased region" description="Acidic residues" evidence="23">
    <location>
        <begin position="375"/>
        <end position="427"/>
    </location>
</feature>
<comment type="catalytic activity">
    <reaction evidence="17 19">
        <text>L-seryl-[protein] + ATP = O-phospho-L-seryl-[protein] + ADP + H(+)</text>
        <dbReference type="Rhea" id="RHEA:17989"/>
        <dbReference type="Rhea" id="RHEA-COMP:9863"/>
        <dbReference type="Rhea" id="RHEA-COMP:11604"/>
        <dbReference type="ChEBI" id="CHEBI:15378"/>
        <dbReference type="ChEBI" id="CHEBI:29999"/>
        <dbReference type="ChEBI" id="CHEBI:30616"/>
        <dbReference type="ChEBI" id="CHEBI:83421"/>
        <dbReference type="ChEBI" id="CHEBI:456216"/>
        <dbReference type="EC" id="2.7.11.1"/>
    </reaction>
</comment>
<evidence type="ECO:0000313" key="26">
    <source>
        <dbReference type="Proteomes" id="UP001209570"/>
    </source>
</evidence>
<dbReference type="InterPro" id="IPR017407">
    <property type="entry name" value="Ser/Thr_kinase_Rio1"/>
</dbReference>
<evidence type="ECO:0000256" key="16">
    <source>
        <dbReference type="ARBA" id="ARBA00047899"/>
    </source>
</evidence>
<keyword evidence="11 19" id="KW-0547">Nucleotide-binding</keyword>
<keyword evidence="9 19" id="KW-0808">Transferase</keyword>
<feature type="binding site" evidence="21">
    <location>
        <position position="90"/>
    </location>
    <ligand>
        <name>ATP</name>
        <dbReference type="ChEBI" id="CHEBI:30616"/>
    </ligand>
</feature>
<keyword evidence="8 19" id="KW-0723">Serine/threonine-protein kinase</keyword>
<evidence type="ECO:0000256" key="6">
    <source>
        <dbReference type="ARBA" id="ARBA00022490"/>
    </source>
</evidence>
<evidence type="ECO:0000256" key="3">
    <source>
        <dbReference type="ARBA" id="ARBA00009196"/>
    </source>
</evidence>
<comment type="cofactor">
    <cofactor evidence="1 22">
        <name>Mg(2+)</name>
        <dbReference type="ChEBI" id="CHEBI:18420"/>
    </cofactor>
</comment>
<keyword evidence="7" id="KW-0690">Ribosome biogenesis</keyword>
<dbReference type="SUPFAM" id="SSF56112">
    <property type="entry name" value="Protein kinase-like (PK-like)"/>
    <property type="match status" value="1"/>
</dbReference>
<keyword evidence="15" id="KW-0460">Magnesium</keyword>
<comment type="similarity">
    <text evidence="3 19">Belongs to the protein kinase superfamily. RIO-type Ser/Thr kinase family.</text>
</comment>
<keyword evidence="12 19" id="KW-0418">Kinase</keyword>
<organism evidence="25 26">
    <name type="scientific">Pythium insidiosum</name>
    <name type="common">Pythiosis disease agent</name>
    <dbReference type="NCBI Taxonomy" id="114742"/>
    <lineage>
        <taxon>Eukaryota</taxon>
        <taxon>Sar</taxon>
        <taxon>Stramenopiles</taxon>
        <taxon>Oomycota</taxon>
        <taxon>Peronosporomycetes</taxon>
        <taxon>Pythiales</taxon>
        <taxon>Pythiaceae</taxon>
        <taxon>Pythium</taxon>
    </lineage>
</organism>
<feature type="active site" description="4-aspartylphosphate intermediate" evidence="20">
    <location>
        <position position="223"/>
    </location>
</feature>
<feature type="compositionally biased region" description="Basic residues" evidence="23">
    <location>
        <begin position="472"/>
        <end position="497"/>
    </location>
</feature>
<evidence type="ECO:0000256" key="4">
    <source>
        <dbReference type="ARBA" id="ARBA00012513"/>
    </source>
</evidence>
<comment type="subcellular location">
    <subcellularLocation>
        <location evidence="2">Cytoplasm</location>
    </subcellularLocation>
</comment>
<evidence type="ECO:0000256" key="17">
    <source>
        <dbReference type="ARBA" id="ARBA00048679"/>
    </source>
</evidence>
<comment type="caution">
    <text evidence="25">The sequence shown here is derived from an EMBL/GenBank/DDBJ whole genome shotgun (WGS) entry which is preliminary data.</text>
</comment>
<feature type="binding site" evidence="21">
    <location>
        <position position="162"/>
    </location>
    <ligand>
        <name>ATP</name>
        <dbReference type="ChEBI" id="CHEBI:30616"/>
    </ligand>
</feature>
<dbReference type="FunFam" id="1.10.510.10:FF:000232">
    <property type="entry name" value="Serine/threonine-protein kinase RIO1"/>
    <property type="match status" value="1"/>
</dbReference>
<name>A0AAD5QC62_PYTIN</name>
<gene>
    <name evidence="25" type="ORF">P43SY_003805</name>
</gene>
<dbReference type="CDD" id="cd05147">
    <property type="entry name" value="RIO1_euk"/>
    <property type="match status" value="1"/>
</dbReference>
<evidence type="ECO:0000256" key="10">
    <source>
        <dbReference type="ARBA" id="ARBA00022723"/>
    </source>
</evidence>
<keyword evidence="10" id="KW-0479">Metal-binding</keyword>
<evidence type="ECO:0000256" key="7">
    <source>
        <dbReference type="ARBA" id="ARBA00022517"/>
    </source>
</evidence>
<feature type="region of interest" description="Disordered" evidence="23">
    <location>
        <begin position="18"/>
        <end position="37"/>
    </location>
</feature>
<keyword evidence="14 19" id="KW-0067">ATP-binding</keyword>
<evidence type="ECO:0000313" key="25">
    <source>
        <dbReference type="EMBL" id="KAJ0403693.1"/>
    </source>
</evidence>
<evidence type="ECO:0000259" key="24">
    <source>
        <dbReference type="SMART" id="SM00090"/>
    </source>
</evidence>
<keyword evidence="26" id="KW-1185">Reference proteome</keyword>
<feature type="active site" description="Proton acceptor" evidence="20">
    <location>
        <position position="206"/>
    </location>
</feature>
<dbReference type="PANTHER" id="PTHR45723">
    <property type="entry name" value="SERINE/THREONINE-PROTEIN KINASE RIO1"/>
    <property type="match status" value="1"/>
</dbReference>
<dbReference type="FunFam" id="3.30.200.20:FF:000148">
    <property type="entry name" value="Serine/threonine-protein kinase RIO1"/>
    <property type="match status" value="1"/>
</dbReference>
<dbReference type="GO" id="GO:0042254">
    <property type="term" value="P:ribosome biogenesis"/>
    <property type="evidence" value="ECO:0007669"/>
    <property type="project" value="UniProtKB-KW"/>
</dbReference>
<evidence type="ECO:0000256" key="8">
    <source>
        <dbReference type="ARBA" id="ARBA00022527"/>
    </source>
</evidence>
<dbReference type="GO" id="GO:0004674">
    <property type="term" value="F:protein serine/threonine kinase activity"/>
    <property type="evidence" value="ECO:0007669"/>
    <property type="project" value="UniProtKB-KW"/>
</dbReference>
<dbReference type="EC" id="2.7.11.1" evidence="4 19"/>
<evidence type="ECO:0000256" key="21">
    <source>
        <dbReference type="PIRSR" id="PIRSR038147-2"/>
    </source>
</evidence>
<reference evidence="25" key="1">
    <citation type="submission" date="2021-12" db="EMBL/GenBank/DDBJ databases">
        <title>Prjna785345.</title>
        <authorList>
            <person name="Rujirawat T."/>
            <person name="Krajaejun T."/>
        </authorList>
    </citation>
    <scope>NUCLEOTIDE SEQUENCE</scope>
    <source>
        <strain evidence="25">Pi057C3</strain>
    </source>
</reference>
<dbReference type="Proteomes" id="UP001209570">
    <property type="component" value="Unassembled WGS sequence"/>
</dbReference>
<evidence type="ECO:0000256" key="13">
    <source>
        <dbReference type="ARBA" id="ARBA00022801"/>
    </source>
</evidence>
<dbReference type="GO" id="GO:0046872">
    <property type="term" value="F:metal ion binding"/>
    <property type="evidence" value="ECO:0007669"/>
    <property type="project" value="UniProtKB-KW"/>
</dbReference>
<evidence type="ECO:0000256" key="1">
    <source>
        <dbReference type="ARBA" id="ARBA00001946"/>
    </source>
</evidence>
<dbReference type="EMBL" id="JAKCXM010000077">
    <property type="protein sequence ID" value="KAJ0403693.1"/>
    <property type="molecule type" value="Genomic_DNA"/>
</dbReference>
<evidence type="ECO:0000256" key="9">
    <source>
        <dbReference type="ARBA" id="ARBA00022679"/>
    </source>
</evidence>
<evidence type="ECO:0000256" key="22">
    <source>
        <dbReference type="PIRSR" id="PIRSR038147-3"/>
    </source>
</evidence>
<dbReference type="Gene3D" id="3.30.200.20">
    <property type="entry name" value="Phosphorylase Kinase, domain 1"/>
    <property type="match status" value="1"/>
</dbReference>
<protein>
    <recommendedName>
        <fullName evidence="5 19">Serine/threonine-protein kinase RIO1</fullName>
        <ecNumber evidence="4 19">2.7.11.1</ecNumber>
    </recommendedName>
</protein>
<evidence type="ECO:0000256" key="12">
    <source>
        <dbReference type="ARBA" id="ARBA00022777"/>
    </source>
</evidence>
<evidence type="ECO:0000256" key="11">
    <source>
        <dbReference type="ARBA" id="ARBA00022741"/>
    </source>
</evidence>
<sequence length="497" mass="57501">MADVDSFHLSKAAQNQLQRSLRNEESGRIKHTGRDDRATVEQVLDPRTRMILFRMLNQGVVTEINGCLSTGKEANVYHARLSDGSEGAIKVYKTSILVFKDREKYVSGEFRFRNGYCKSNPRKMVKLWAEKEMRNLRRLRDAGLTCPTPILLRSHVLLMDFIGRDGWAAPRLKDAKLSELRYRECYLQCVQMMRVMYQTCKLVHGDLSEYNILYYQSKLYFIDVSQSVEHEHPSAADFLRKDCKNVNDYFTKYGGLTTMTLQELFDFVTDPRIADDEVDGYLERLQEKIAARPAERSHAEQVEEAVFMNTFIPRSLGEVLHSEREQLDYMEGRMEKALVNAISRLEVTPSATPGGGRGPRLMDMLSADDLAAAAADDDDDDDDESSSDDEENEDEDAEENEEEEEDGDSDEDEDDEEEEESEDDEDTPTGRARLTPEQRAAYREEKRLERERQRDEEKNGKKARKQEAKEQKKLKRQTKIPKHIKKRHKKLAQQKKK</sequence>
<evidence type="ECO:0000256" key="15">
    <source>
        <dbReference type="ARBA" id="ARBA00022842"/>
    </source>
</evidence>
<evidence type="ECO:0000256" key="19">
    <source>
        <dbReference type="PIRNR" id="PIRNR038147"/>
    </source>
</evidence>
<dbReference type="InterPro" id="IPR000687">
    <property type="entry name" value="RIO_kinase"/>
</dbReference>
<proteinExistence type="inferred from homology"/>
<feature type="region of interest" description="Disordered" evidence="23">
    <location>
        <begin position="371"/>
        <end position="497"/>
    </location>
</feature>
<dbReference type="GO" id="GO:0005737">
    <property type="term" value="C:cytoplasm"/>
    <property type="evidence" value="ECO:0007669"/>
    <property type="project" value="UniProtKB-SubCell"/>
</dbReference>
<comment type="catalytic activity">
    <reaction evidence="16 19">
        <text>L-threonyl-[protein] + ATP = O-phospho-L-threonyl-[protein] + ADP + H(+)</text>
        <dbReference type="Rhea" id="RHEA:46608"/>
        <dbReference type="Rhea" id="RHEA-COMP:11060"/>
        <dbReference type="Rhea" id="RHEA-COMP:11605"/>
        <dbReference type="ChEBI" id="CHEBI:15378"/>
        <dbReference type="ChEBI" id="CHEBI:30013"/>
        <dbReference type="ChEBI" id="CHEBI:30616"/>
        <dbReference type="ChEBI" id="CHEBI:61977"/>
        <dbReference type="ChEBI" id="CHEBI:456216"/>
        <dbReference type="EC" id="2.7.11.1"/>
    </reaction>
</comment>
<dbReference type="SMART" id="SM00090">
    <property type="entry name" value="RIO"/>
    <property type="match status" value="1"/>
</dbReference>
<dbReference type="AlphaFoldDB" id="A0AAD5QC62"/>
<dbReference type="Gene3D" id="1.10.510.10">
    <property type="entry name" value="Transferase(Phosphotransferase) domain 1"/>
    <property type="match status" value="1"/>
</dbReference>